<keyword evidence="3 6" id="KW-0547">Nucleotide-binding</keyword>
<dbReference type="InterPro" id="IPR019821">
    <property type="entry name" value="Kinesin_motor_CS"/>
</dbReference>
<dbReference type="SMART" id="SM00129">
    <property type="entry name" value="KISc"/>
    <property type="match status" value="1"/>
</dbReference>
<evidence type="ECO:0000313" key="12">
    <source>
        <dbReference type="Proteomes" id="UP001189429"/>
    </source>
</evidence>
<keyword evidence="4 6" id="KW-0067">ATP-binding</keyword>
<keyword evidence="6 7" id="KW-0505">Motor protein</keyword>
<evidence type="ECO:0000256" key="8">
    <source>
        <dbReference type="SAM" id="MobiDB-lite"/>
    </source>
</evidence>
<keyword evidence="9" id="KW-0732">Signal</keyword>
<organism evidence="11 12">
    <name type="scientific">Prorocentrum cordatum</name>
    <dbReference type="NCBI Taxonomy" id="2364126"/>
    <lineage>
        <taxon>Eukaryota</taxon>
        <taxon>Sar</taxon>
        <taxon>Alveolata</taxon>
        <taxon>Dinophyceae</taxon>
        <taxon>Prorocentrales</taxon>
        <taxon>Prorocentraceae</taxon>
        <taxon>Prorocentrum</taxon>
    </lineage>
</organism>
<comment type="subcellular location">
    <subcellularLocation>
        <location evidence="1">Cytoplasm</location>
    </subcellularLocation>
</comment>
<dbReference type="PRINTS" id="PR00380">
    <property type="entry name" value="KINESINHEAVY"/>
</dbReference>
<evidence type="ECO:0000256" key="6">
    <source>
        <dbReference type="PROSITE-ProRule" id="PRU00283"/>
    </source>
</evidence>
<dbReference type="CDD" id="cd00106">
    <property type="entry name" value="KISc"/>
    <property type="match status" value="1"/>
</dbReference>
<comment type="caution">
    <text evidence="11">The sequence shown here is derived from an EMBL/GenBank/DDBJ whole genome shotgun (WGS) entry which is preliminary data.</text>
</comment>
<evidence type="ECO:0000313" key="11">
    <source>
        <dbReference type="EMBL" id="CAK0839614.1"/>
    </source>
</evidence>
<evidence type="ECO:0000256" key="9">
    <source>
        <dbReference type="SAM" id="SignalP"/>
    </source>
</evidence>
<evidence type="ECO:0000256" key="4">
    <source>
        <dbReference type="ARBA" id="ARBA00022840"/>
    </source>
</evidence>
<feature type="region of interest" description="Disordered" evidence="8">
    <location>
        <begin position="116"/>
        <end position="162"/>
    </location>
</feature>
<comment type="similarity">
    <text evidence="6 7">Belongs to the TRAFAC class myosin-kinesin ATPase superfamily. Kinesin family.</text>
</comment>
<feature type="region of interest" description="Disordered" evidence="8">
    <location>
        <begin position="592"/>
        <end position="667"/>
    </location>
</feature>
<dbReference type="Proteomes" id="UP001189429">
    <property type="component" value="Unassembled WGS sequence"/>
</dbReference>
<dbReference type="InterPro" id="IPR027640">
    <property type="entry name" value="Kinesin-like_fam"/>
</dbReference>
<keyword evidence="12" id="KW-1185">Reference proteome</keyword>
<keyword evidence="7" id="KW-0493">Microtubule</keyword>
<proteinExistence type="inferred from homology"/>
<dbReference type="Gene3D" id="3.40.850.10">
    <property type="entry name" value="Kinesin motor domain"/>
    <property type="match status" value="1"/>
</dbReference>
<dbReference type="SUPFAM" id="SSF52540">
    <property type="entry name" value="P-loop containing nucleoside triphosphate hydrolases"/>
    <property type="match status" value="1"/>
</dbReference>
<evidence type="ECO:0000256" key="3">
    <source>
        <dbReference type="ARBA" id="ARBA00022741"/>
    </source>
</evidence>
<dbReference type="PROSITE" id="PS50067">
    <property type="entry name" value="KINESIN_MOTOR_2"/>
    <property type="match status" value="1"/>
</dbReference>
<feature type="non-terminal residue" evidence="11">
    <location>
        <position position="667"/>
    </location>
</feature>
<sequence length="667" mass="69593">MLDHLLMKMECYVLLVRFLLLLRETLRRDMEGSHVCKSFLLQAGFQKKGPFPRPTGDLSGYVAFPGYDGAAHIPAAGGDGVPVAPVAPSEGDPAADPQPAVSYSGGFEGSNCVDLDDPQAPSHEAPSVGARRDSGAVSCGENPRTGAPRECAGRPGDAMEPSASRVDAAAPLPGLGGLIDRDFDGDLQVCVRVRPLLEHEARGGATTGRLAWDPEAGRVSALGRGPRRHAEEGGQAQAFGFDRVFGPEASQEGVFEGCRLEALLGRVLDGFHATVFAYGQTGSGKTYTMEGVDGQGVDSGDAAGRGLAPRAVLGLFRRVEQSRLASSDVLTVKLSFLQLYQEQVYDLLNPVHAGAGAPAGAGRGLRLRWNPHQSAAVVENLFVFECSSAAEALGFYRAGVRSRAVASHKMNQASSRSHCILTLTVERSSTEGSDLRVSKLTLVDLAGSERQSGTGATGQTFRESISINQSLFVLRKVITALAQRQGSSLAPLPYRESKLTTLLRDAVGGSSFTLMMACLSPSDAHLDENLSTLHYAATASRIRNRPTVNLDPKSRLIQQLRGQVRSLSERLAAAHAYVVRVTGRPLPAELAGEAAGAAGAPGELEAAPEAPWGPARGHHAGGGSPGSSARSSEPGPPPARAASAALPQAPARPAAAAAAATSPPGWA</sequence>
<gene>
    <name evidence="11" type="ORF">PCOR1329_LOCUS35263</name>
</gene>
<dbReference type="EMBL" id="CAUYUJ010014309">
    <property type="protein sequence ID" value="CAK0839614.1"/>
    <property type="molecule type" value="Genomic_DNA"/>
</dbReference>
<dbReference type="PROSITE" id="PS00411">
    <property type="entry name" value="KINESIN_MOTOR_1"/>
    <property type="match status" value="1"/>
</dbReference>
<dbReference type="PANTHER" id="PTHR47969:SF15">
    <property type="entry name" value="CHROMOSOME-ASSOCIATED KINESIN KIF4A-RELATED"/>
    <property type="match status" value="1"/>
</dbReference>
<feature type="binding site" evidence="6">
    <location>
        <begin position="279"/>
        <end position="286"/>
    </location>
    <ligand>
        <name>ATP</name>
        <dbReference type="ChEBI" id="CHEBI:30616"/>
    </ligand>
</feature>
<evidence type="ECO:0000256" key="2">
    <source>
        <dbReference type="ARBA" id="ARBA00022490"/>
    </source>
</evidence>
<dbReference type="Pfam" id="PF00225">
    <property type="entry name" value="Kinesin"/>
    <property type="match status" value="1"/>
</dbReference>
<feature type="domain" description="Kinesin motor" evidence="10">
    <location>
        <begin position="186"/>
        <end position="542"/>
    </location>
</feature>
<protein>
    <recommendedName>
        <fullName evidence="7">Kinesin-like protein</fullName>
    </recommendedName>
</protein>
<feature type="signal peptide" evidence="9">
    <location>
        <begin position="1"/>
        <end position="27"/>
    </location>
</feature>
<dbReference type="InterPro" id="IPR027417">
    <property type="entry name" value="P-loop_NTPase"/>
</dbReference>
<reference evidence="11" key="1">
    <citation type="submission" date="2023-10" db="EMBL/GenBank/DDBJ databases">
        <authorList>
            <person name="Chen Y."/>
            <person name="Shah S."/>
            <person name="Dougan E. K."/>
            <person name="Thang M."/>
            <person name="Chan C."/>
        </authorList>
    </citation>
    <scope>NUCLEOTIDE SEQUENCE [LARGE SCALE GENOMIC DNA]</scope>
</reference>
<accession>A0ABN9T3N2</accession>
<keyword evidence="2" id="KW-0963">Cytoplasm</keyword>
<name>A0ABN9T3N2_9DINO</name>
<dbReference type="InterPro" id="IPR001752">
    <property type="entry name" value="Kinesin_motor_dom"/>
</dbReference>
<evidence type="ECO:0000256" key="7">
    <source>
        <dbReference type="RuleBase" id="RU000394"/>
    </source>
</evidence>
<feature type="chain" id="PRO_5046690070" description="Kinesin-like protein" evidence="9">
    <location>
        <begin position="28"/>
        <end position="667"/>
    </location>
</feature>
<evidence type="ECO:0000256" key="1">
    <source>
        <dbReference type="ARBA" id="ARBA00004496"/>
    </source>
</evidence>
<dbReference type="PANTHER" id="PTHR47969">
    <property type="entry name" value="CHROMOSOME-ASSOCIATED KINESIN KIF4A-RELATED"/>
    <property type="match status" value="1"/>
</dbReference>
<feature type="compositionally biased region" description="Low complexity" evidence="8">
    <location>
        <begin position="640"/>
        <end position="667"/>
    </location>
</feature>
<feature type="compositionally biased region" description="Low complexity" evidence="8">
    <location>
        <begin position="592"/>
        <end position="615"/>
    </location>
</feature>
<evidence type="ECO:0000256" key="5">
    <source>
        <dbReference type="ARBA" id="ARBA00023054"/>
    </source>
</evidence>
<dbReference type="InterPro" id="IPR036961">
    <property type="entry name" value="Kinesin_motor_dom_sf"/>
</dbReference>
<keyword evidence="5" id="KW-0175">Coiled coil</keyword>
<evidence type="ECO:0000259" key="10">
    <source>
        <dbReference type="PROSITE" id="PS50067"/>
    </source>
</evidence>